<reference evidence="1" key="1">
    <citation type="submission" date="2019-08" db="EMBL/GenBank/DDBJ databases">
        <authorList>
            <person name="Kucharzyk K."/>
            <person name="Murdoch R.W."/>
            <person name="Higgins S."/>
            <person name="Loffler F."/>
        </authorList>
    </citation>
    <scope>NUCLEOTIDE SEQUENCE</scope>
</reference>
<accession>A0A645EYH5</accession>
<organism evidence="1">
    <name type="scientific">bioreactor metagenome</name>
    <dbReference type="NCBI Taxonomy" id="1076179"/>
    <lineage>
        <taxon>unclassified sequences</taxon>
        <taxon>metagenomes</taxon>
        <taxon>ecological metagenomes</taxon>
    </lineage>
</organism>
<gene>
    <name evidence="1" type="ORF">SDC9_154234</name>
</gene>
<sequence length="144" mass="17377">MLVKGRRIVLPPLFGSFLPAAQRLICNERLVFVLTVERIRICLLIDKFFSKAIFNFSYTELFSPARVSLRSLQVYFPFHRKIIWLLTINLQDEQMKVKHKIYSFFLRIFCCFFIHKINNNFQIFSLFDNLQVFFVFFRIISFKT</sequence>
<proteinExistence type="predicted"/>
<dbReference type="AlphaFoldDB" id="A0A645EYH5"/>
<comment type="caution">
    <text evidence="1">The sequence shown here is derived from an EMBL/GenBank/DDBJ whole genome shotgun (WGS) entry which is preliminary data.</text>
</comment>
<evidence type="ECO:0000313" key="1">
    <source>
        <dbReference type="EMBL" id="MPN06977.1"/>
    </source>
</evidence>
<name>A0A645EYH5_9ZZZZ</name>
<dbReference type="EMBL" id="VSSQ01052935">
    <property type="protein sequence ID" value="MPN06977.1"/>
    <property type="molecule type" value="Genomic_DNA"/>
</dbReference>
<protein>
    <submittedName>
        <fullName evidence="1">Uncharacterized protein</fullName>
    </submittedName>
</protein>